<reference evidence="2 3" key="1">
    <citation type="submission" date="2014-04" db="EMBL/GenBank/DDBJ databases">
        <title>Evolutionary Origins and Diversification of the Mycorrhizal Mutualists.</title>
        <authorList>
            <consortium name="DOE Joint Genome Institute"/>
            <consortium name="Mycorrhizal Genomics Consortium"/>
            <person name="Kohler A."/>
            <person name="Kuo A."/>
            <person name="Nagy L.G."/>
            <person name="Floudas D."/>
            <person name="Copeland A."/>
            <person name="Barry K.W."/>
            <person name="Cichocki N."/>
            <person name="Veneault-Fourrey C."/>
            <person name="LaButti K."/>
            <person name="Lindquist E.A."/>
            <person name="Lipzen A."/>
            <person name="Lundell T."/>
            <person name="Morin E."/>
            <person name="Murat C."/>
            <person name="Riley R."/>
            <person name="Ohm R."/>
            <person name="Sun H."/>
            <person name="Tunlid A."/>
            <person name="Henrissat B."/>
            <person name="Grigoriev I.V."/>
            <person name="Hibbett D.S."/>
            <person name="Martin F."/>
        </authorList>
    </citation>
    <scope>NUCLEOTIDE SEQUENCE [LARGE SCALE GENOMIC DNA]</scope>
    <source>
        <strain evidence="2 3">Koide BX008</strain>
    </source>
</reference>
<feature type="compositionally biased region" description="Acidic residues" evidence="1">
    <location>
        <begin position="401"/>
        <end position="412"/>
    </location>
</feature>
<keyword evidence="3" id="KW-1185">Reference proteome</keyword>
<feature type="region of interest" description="Disordered" evidence="1">
    <location>
        <begin position="187"/>
        <end position="270"/>
    </location>
</feature>
<feature type="region of interest" description="Disordered" evidence="1">
    <location>
        <begin position="370"/>
        <end position="421"/>
    </location>
</feature>
<evidence type="ECO:0000313" key="2">
    <source>
        <dbReference type="EMBL" id="KIL65153.1"/>
    </source>
</evidence>
<evidence type="ECO:0000313" key="3">
    <source>
        <dbReference type="Proteomes" id="UP000054549"/>
    </source>
</evidence>
<evidence type="ECO:0000256" key="1">
    <source>
        <dbReference type="SAM" id="MobiDB-lite"/>
    </source>
</evidence>
<feature type="region of interest" description="Disordered" evidence="1">
    <location>
        <begin position="1"/>
        <end position="173"/>
    </location>
</feature>
<feature type="compositionally biased region" description="Polar residues" evidence="1">
    <location>
        <begin position="13"/>
        <end position="23"/>
    </location>
</feature>
<proteinExistence type="predicted"/>
<organism evidence="2 3">
    <name type="scientific">Amanita muscaria (strain Koide BX008)</name>
    <dbReference type="NCBI Taxonomy" id="946122"/>
    <lineage>
        <taxon>Eukaryota</taxon>
        <taxon>Fungi</taxon>
        <taxon>Dikarya</taxon>
        <taxon>Basidiomycota</taxon>
        <taxon>Agaricomycotina</taxon>
        <taxon>Agaricomycetes</taxon>
        <taxon>Agaricomycetidae</taxon>
        <taxon>Agaricales</taxon>
        <taxon>Pluteineae</taxon>
        <taxon>Amanitaceae</taxon>
        <taxon>Amanita</taxon>
    </lineage>
</organism>
<protein>
    <submittedName>
        <fullName evidence="2">Uncharacterized protein</fullName>
    </submittedName>
</protein>
<dbReference type="Proteomes" id="UP000054549">
    <property type="component" value="Unassembled WGS sequence"/>
</dbReference>
<feature type="compositionally biased region" description="Polar residues" evidence="1">
    <location>
        <begin position="192"/>
        <end position="211"/>
    </location>
</feature>
<accession>A0A0C2X8R4</accession>
<dbReference type="InParanoid" id="A0A0C2X8R4"/>
<sequence length="421" mass="45154">MAAQSARFPPVNGTLSPQQQANRNVARYPAIDKPLPIPIPTEDEPSPSDVSNVPPVEPTPLLSRRPVPQPGLQTSFHGARAELVQAGMNIEQRTIGEASASSQEKRPPKPISKDVAPPSLARQPYTGDSIHRSVSASVGEQRLPSASRQERSLLARSFAAQSSPPPDQEPVLRRLRDDVVQEVREHRLLGASSATNQDVSALQPSINGISNQLPLPPVQQPVVRHPINGVVQLPSPRSQNSTSPRPERREMEPPGLLSADPTVKPLPPTGNLQAFAVRREVEPPGLLSADPTAKPLPPAGNLQAYAKQLNGGPPFPIAATVNGPTVTSDRLRKDATTVKPVLTMRGDWSPPSSQRDLDQNPALVITNGTSLGGTYHNGSGVRDNIRGNRLLPSRPKSSSELSDEDDLFVDVYEEPKPATPS</sequence>
<dbReference type="EMBL" id="KN818244">
    <property type="protein sequence ID" value="KIL65153.1"/>
    <property type="molecule type" value="Genomic_DNA"/>
</dbReference>
<dbReference type="HOGENOM" id="CLU_654803_0_0_1"/>
<feature type="non-terminal residue" evidence="2">
    <location>
        <position position="421"/>
    </location>
</feature>
<gene>
    <name evidence="2" type="ORF">M378DRAFT_162413</name>
</gene>
<dbReference type="AlphaFoldDB" id="A0A0C2X8R4"/>
<name>A0A0C2X8R4_AMAMK</name>